<reference evidence="2" key="1">
    <citation type="submission" date="2021-03" db="EMBL/GenBank/DDBJ databases">
        <title>novel species isolated from a fishpond in China.</title>
        <authorList>
            <person name="Lu H."/>
            <person name="Cai Z."/>
        </authorList>
    </citation>
    <scope>NUCLEOTIDE SEQUENCE</scope>
    <source>
        <strain evidence="2">JCM 30855</strain>
    </source>
</reference>
<feature type="signal peptide" evidence="1">
    <location>
        <begin position="1"/>
        <end position="22"/>
    </location>
</feature>
<dbReference type="Proteomes" id="UP000664654">
    <property type="component" value="Unassembled WGS sequence"/>
</dbReference>
<dbReference type="Gene3D" id="2.40.50.200">
    <property type="entry name" value="Bacterial OB-fold"/>
    <property type="match status" value="1"/>
</dbReference>
<comment type="caution">
    <text evidence="2">The sequence shown here is derived from an EMBL/GenBank/DDBJ whole genome shotgun (WGS) entry which is preliminary data.</text>
</comment>
<dbReference type="InterPro" id="IPR036700">
    <property type="entry name" value="BOBF_sf"/>
</dbReference>
<evidence type="ECO:0008006" key="4">
    <source>
        <dbReference type="Google" id="ProtNLM"/>
    </source>
</evidence>
<dbReference type="AlphaFoldDB" id="A0A939DQ70"/>
<proteinExistence type="predicted"/>
<feature type="chain" id="PRO_5037335852" description="Bacterial OB-fold domain-containing protein" evidence="1">
    <location>
        <begin position="23"/>
        <end position="219"/>
    </location>
</feature>
<dbReference type="RefSeq" id="WP_206574847.1">
    <property type="nucleotide sequence ID" value="NZ_JAFKCV010000010.1"/>
</dbReference>
<keyword evidence="1" id="KW-0732">Signal</keyword>
<name>A0A939DQ70_9ALTE</name>
<accession>A0A939DQ70</accession>
<evidence type="ECO:0000313" key="2">
    <source>
        <dbReference type="EMBL" id="MBN7826734.1"/>
    </source>
</evidence>
<evidence type="ECO:0000256" key="1">
    <source>
        <dbReference type="SAM" id="SignalP"/>
    </source>
</evidence>
<dbReference type="SUPFAM" id="SSF101756">
    <property type="entry name" value="Hypothetical protein YgiW"/>
    <property type="match status" value="1"/>
</dbReference>
<dbReference type="EMBL" id="JAFKCV010000010">
    <property type="protein sequence ID" value="MBN7826734.1"/>
    <property type="molecule type" value="Genomic_DNA"/>
</dbReference>
<organism evidence="2 3">
    <name type="scientific">Bowmanella dokdonensis</name>
    <dbReference type="NCBI Taxonomy" id="751969"/>
    <lineage>
        <taxon>Bacteria</taxon>
        <taxon>Pseudomonadati</taxon>
        <taxon>Pseudomonadota</taxon>
        <taxon>Gammaproteobacteria</taxon>
        <taxon>Alteromonadales</taxon>
        <taxon>Alteromonadaceae</taxon>
        <taxon>Bowmanella</taxon>
    </lineage>
</organism>
<sequence length="219" mass="24221">MFKLSKILSLALMSVVVAPAMAQDPYQKLDGSWISLNGTVVTAGADSFELDYGKGIVTVEMDDWDWYGDAYPILAGDEVTVNGQVDDDLYETTSVEAGSVYVKDLNTYFYANDVDEESMAVPIVTPVYIDNSMQLRGNITSISGREFTIDTGNRKMQIDTSEMIYNPLDNKGFQKLNKGDYVQVVGELDIDVFENNELMASVVTTLHKDKTKKNGMDAS</sequence>
<evidence type="ECO:0000313" key="3">
    <source>
        <dbReference type="Proteomes" id="UP000664654"/>
    </source>
</evidence>
<gene>
    <name evidence="2" type="ORF">J0A66_15975</name>
</gene>
<keyword evidence="3" id="KW-1185">Reference proteome</keyword>
<protein>
    <recommendedName>
        <fullName evidence="4">Bacterial OB-fold domain-containing protein</fullName>
    </recommendedName>
</protein>